<keyword evidence="1" id="KW-0472">Membrane</keyword>
<reference evidence="2" key="2">
    <citation type="journal article" date="2021" name="PeerJ">
        <title>Extensive microbial diversity within the chicken gut microbiome revealed by metagenomics and culture.</title>
        <authorList>
            <person name="Gilroy R."/>
            <person name="Ravi A."/>
            <person name="Getino M."/>
            <person name="Pursley I."/>
            <person name="Horton D.L."/>
            <person name="Alikhan N.F."/>
            <person name="Baker D."/>
            <person name="Gharbi K."/>
            <person name="Hall N."/>
            <person name="Watson M."/>
            <person name="Adriaenssens E.M."/>
            <person name="Foster-Nyarko E."/>
            <person name="Jarju S."/>
            <person name="Secka A."/>
            <person name="Antonio M."/>
            <person name="Oren A."/>
            <person name="Chaudhuri R.R."/>
            <person name="La Ragione R."/>
            <person name="Hildebrand F."/>
            <person name="Pallen M.J."/>
        </authorList>
    </citation>
    <scope>NUCLEOTIDE SEQUENCE</scope>
    <source>
        <strain evidence="2">11159</strain>
    </source>
</reference>
<keyword evidence="1" id="KW-0812">Transmembrane</keyword>
<name>A0A9D9GX22_9BACL</name>
<feature type="transmembrane region" description="Helical" evidence="1">
    <location>
        <begin position="237"/>
        <end position="261"/>
    </location>
</feature>
<comment type="caution">
    <text evidence="2">The sequence shown here is derived from an EMBL/GenBank/DDBJ whole genome shotgun (WGS) entry which is preliminary data.</text>
</comment>
<feature type="transmembrane region" description="Helical" evidence="1">
    <location>
        <begin position="87"/>
        <end position="110"/>
    </location>
</feature>
<reference evidence="2" key="1">
    <citation type="submission" date="2020-10" db="EMBL/GenBank/DDBJ databases">
        <authorList>
            <person name="Gilroy R."/>
        </authorList>
    </citation>
    <scope>NUCLEOTIDE SEQUENCE</scope>
    <source>
        <strain evidence="2">11159</strain>
    </source>
</reference>
<feature type="transmembrane region" description="Helical" evidence="1">
    <location>
        <begin position="130"/>
        <end position="147"/>
    </location>
</feature>
<evidence type="ECO:0000313" key="2">
    <source>
        <dbReference type="EMBL" id="MBO8427432.1"/>
    </source>
</evidence>
<protein>
    <submittedName>
        <fullName evidence="2">Uncharacterized protein</fullName>
    </submittedName>
</protein>
<proteinExistence type="predicted"/>
<dbReference type="EMBL" id="JADIMY010000055">
    <property type="protein sequence ID" value="MBO8427432.1"/>
    <property type="molecule type" value="Genomic_DNA"/>
</dbReference>
<gene>
    <name evidence="2" type="ORF">IAC58_02590</name>
</gene>
<dbReference type="AlphaFoldDB" id="A0A9D9GX22"/>
<evidence type="ECO:0000313" key="3">
    <source>
        <dbReference type="Proteomes" id="UP000823613"/>
    </source>
</evidence>
<dbReference type="Proteomes" id="UP000823613">
    <property type="component" value="Unassembled WGS sequence"/>
</dbReference>
<feature type="transmembrane region" description="Helical" evidence="1">
    <location>
        <begin position="21"/>
        <end position="37"/>
    </location>
</feature>
<feature type="transmembrane region" description="Helical" evidence="1">
    <location>
        <begin position="211"/>
        <end position="230"/>
    </location>
</feature>
<feature type="transmembrane region" description="Helical" evidence="1">
    <location>
        <begin position="154"/>
        <end position="173"/>
    </location>
</feature>
<sequence>MNFRVLFSFARIKRKVNFRNVAYILILFLAILLGMLFGEVNNAGGAFGSPFNTTSTVLFYLGILLTYAIAFYIAIRNKILRINNKFFIFLIFGIVILLYMSLVSLCTKFNNFPSGLNITPLDRAKSIMDVSLSLLMAFSFFFLLPAFKEKDLAIKIFAILFIGFTIVMIIYSLSTEIDKYIEFINHPSFFTKYEQGVAQNWCYSFFTYGNVYGHVLFLCCLVVTLLSVVYKRRFIFLFNFILAVFILFSGSRTALLGFTVLCIV</sequence>
<organism evidence="2 3">
    <name type="scientific">Candidatus Onthovivens merdipullorum</name>
    <dbReference type="NCBI Taxonomy" id="2840889"/>
    <lineage>
        <taxon>Bacteria</taxon>
        <taxon>Bacillati</taxon>
        <taxon>Bacillota</taxon>
        <taxon>Bacilli</taxon>
        <taxon>Bacillales</taxon>
        <taxon>Candidatus Onthovivens</taxon>
    </lineage>
</organism>
<evidence type="ECO:0000256" key="1">
    <source>
        <dbReference type="SAM" id="Phobius"/>
    </source>
</evidence>
<accession>A0A9D9GX22</accession>
<feature type="transmembrane region" description="Helical" evidence="1">
    <location>
        <begin position="57"/>
        <end position="75"/>
    </location>
</feature>
<feature type="non-terminal residue" evidence="2">
    <location>
        <position position="264"/>
    </location>
</feature>
<keyword evidence="1" id="KW-1133">Transmembrane helix</keyword>